<keyword evidence="7" id="KW-1006">Bacterial flagellum protein export</keyword>
<evidence type="ECO:0000313" key="10">
    <source>
        <dbReference type="EMBL" id="AAM87011.1"/>
    </source>
</evidence>
<feature type="domain" description="Flagellar assembly protein FliH/Type III secretion system HrpE" evidence="8">
    <location>
        <begin position="110"/>
        <end position="232"/>
    </location>
</feature>
<proteinExistence type="inferred from homology"/>
<evidence type="ECO:0000256" key="1">
    <source>
        <dbReference type="ARBA" id="ARBA00003041"/>
    </source>
</evidence>
<accession>Q8CKH8</accession>
<accession>Q74RK3</accession>
<dbReference type="InterPro" id="IPR019191">
    <property type="entry name" value="Essential_protein_Yae1_N"/>
</dbReference>
<dbReference type="Proteomes" id="UP000002490">
    <property type="component" value="Chromosome"/>
</dbReference>
<dbReference type="KEGG" id="ypm:YP_3028"/>
<protein>
    <recommendedName>
        <fullName evidence="3">Flagellar assembly protein FliH</fullName>
    </recommendedName>
</protein>
<dbReference type="HOGENOM" id="CLU_062625_3_0_6"/>
<comment type="function">
    <text evidence="1">Needed for flagellar regrowth and assembly.</text>
</comment>
<dbReference type="Pfam" id="PF09811">
    <property type="entry name" value="Yae1_N"/>
    <property type="match status" value="1"/>
</dbReference>
<evidence type="ECO:0000313" key="13">
    <source>
        <dbReference type="Proteomes" id="UP000002490"/>
    </source>
</evidence>
<evidence type="ECO:0000259" key="9">
    <source>
        <dbReference type="Pfam" id="PF09811"/>
    </source>
</evidence>
<reference evidence="10 13" key="1">
    <citation type="journal article" date="2002" name="J. Bacteriol.">
        <title>Genome sequence of Yersinia pestis KIM.</title>
        <authorList>
            <person name="Deng W."/>
            <person name="Burland V."/>
            <person name="Plunkett G.III."/>
            <person name="Boutin A."/>
            <person name="Mayhew G.F."/>
            <person name="Liss P."/>
            <person name="Perna N.T."/>
            <person name="Rose D.J."/>
            <person name="Mau B."/>
            <person name="Zhou S."/>
            <person name="Schwartz D.C."/>
            <person name="Fetherston J.D."/>
            <person name="Lindler L.E."/>
            <person name="Brubaker R.R."/>
            <person name="Plana G.V."/>
            <person name="Straley S.C."/>
            <person name="McDonough K.A."/>
            <person name="Nilles M.L."/>
            <person name="Matson J.S."/>
            <person name="Blattner F.R."/>
            <person name="Perry R.D."/>
        </authorList>
    </citation>
    <scope>NUCLEOTIDE SEQUENCE [LARGE SCALE GENOMIC DNA]</scope>
    <source>
        <strain evidence="10">KIM</strain>
        <strain evidence="13">KIM10+ / Biovar Mediaevalis</strain>
    </source>
</reference>
<keyword evidence="11" id="KW-0969">Cilium</keyword>
<evidence type="ECO:0000256" key="7">
    <source>
        <dbReference type="ARBA" id="ARBA00023225"/>
    </source>
</evidence>
<dbReference type="InterPro" id="IPR051472">
    <property type="entry name" value="T3SS_Stator/FliH"/>
</dbReference>
<name>Q8CKH8_YERPE</name>
<feature type="domain" description="Essential protein Yae1 N-terminal" evidence="9">
    <location>
        <begin position="58"/>
        <end position="95"/>
    </location>
</feature>
<sequence>MPNRPWSKVMLIKNTPRAGAVKLRVHQFPPLRKVRQVAPSAADQTLDPAEYQKQLMAGFQEGISQGFDKGLAEGKEEGYQEGVRLGHDDGLKKGRIEGRQSELASFNDVIKPFSGYITQLHTYLETYEQRRRDELLQLVEKVTRQVIRCELALQPAQLLTLVEEALAALPMVPQQLKVYLNPAEFGRINDVAPEKVQAWGLAADPDMVGGECRIVTETTEIDVGCQHRLDQCIGALHSSFLTEPHHE</sequence>
<evidence type="ECO:0000256" key="3">
    <source>
        <dbReference type="ARBA" id="ARBA00016507"/>
    </source>
</evidence>
<reference evidence="11" key="2">
    <citation type="submission" date="2003-04" db="EMBL/GenBank/DDBJ databases">
        <authorList>
            <person name="Song Y."/>
            <person name="Tong Z."/>
            <person name="Wang L."/>
            <person name="Han Y."/>
            <person name="Zhang J."/>
            <person name="Pei D."/>
            <person name="Wang J."/>
            <person name="Zhou D."/>
            <person name="Han Y."/>
            <person name="Pang X."/>
            <person name="Zhai J."/>
            <person name="Chen F."/>
            <person name="Qin H."/>
            <person name="Wang J."/>
            <person name="Li S."/>
            <person name="Guo Z."/>
            <person name="Ye C."/>
            <person name="Du Z."/>
            <person name="Lin W."/>
            <person name="Wang J."/>
            <person name="Yu J."/>
            <person name="Yang H."/>
            <person name="Wang J."/>
            <person name="Huang P."/>
            <person name="Yang R."/>
        </authorList>
    </citation>
    <scope>NUCLEOTIDE SEQUENCE</scope>
    <source>
        <strain evidence="11">91001</strain>
    </source>
</reference>
<reference evidence="11" key="4">
    <citation type="submission" date="2016-05" db="EMBL/GenBank/DDBJ databases">
        <title>Reannotation of Yersinia pestis strain 91001 based on omics data.</title>
        <authorList>
            <person name="Yiqing M."/>
        </authorList>
    </citation>
    <scope>NUCLEOTIDE SEQUENCE</scope>
    <source>
        <strain evidence="11">91001</strain>
    </source>
</reference>
<dbReference type="EMBL" id="AE009952">
    <property type="protein sequence ID" value="AAM87011.1"/>
    <property type="molecule type" value="Genomic_DNA"/>
</dbReference>
<dbReference type="DNASU" id="1148409"/>
<keyword evidence="4" id="KW-0813">Transport</keyword>
<dbReference type="KEGG" id="ypk:y3462"/>
<dbReference type="Pfam" id="PF02108">
    <property type="entry name" value="FliH"/>
    <property type="match status" value="1"/>
</dbReference>
<keyword evidence="6" id="KW-0653">Protein transport</keyword>
<organism evidence="10 13">
    <name type="scientific">Yersinia pestis</name>
    <dbReference type="NCBI Taxonomy" id="632"/>
    <lineage>
        <taxon>Bacteria</taxon>
        <taxon>Pseudomonadati</taxon>
        <taxon>Pseudomonadota</taxon>
        <taxon>Gammaproteobacteria</taxon>
        <taxon>Enterobacterales</taxon>
        <taxon>Yersiniaceae</taxon>
        <taxon>Yersinia</taxon>
    </lineage>
</organism>
<dbReference type="NCBIfam" id="NF009925">
    <property type="entry name" value="PRK13386.1"/>
    <property type="match status" value="1"/>
</dbReference>
<evidence type="ECO:0000256" key="4">
    <source>
        <dbReference type="ARBA" id="ARBA00022448"/>
    </source>
</evidence>
<evidence type="ECO:0000313" key="11">
    <source>
        <dbReference type="EMBL" id="AAS63203.1"/>
    </source>
</evidence>
<evidence type="ECO:0000259" key="8">
    <source>
        <dbReference type="Pfam" id="PF02108"/>
    </source>
</evidence>
<evidence type="ECO:0000256" key="6">
    <source>
        <dbReference type="ARBA" id="ARBA00022927"/>
    </source>
</evidence>
<evidence type="ECO:0000313" key="12">
    <source>
        <dbReference type="Proteomes" id="UP000001019"/>
    </source>
</evidence>
<gene>
    <name evidence="11" type="primary">fliH2</name>
    <name evidence="10" type="ordered locus">y3462</name>
    <name evidence="11" type="ordered locus">YP_3028</name>
</gene>
<dbReference type="PANTHER" id="PTHR34982">
    <property type="entry name" value="YOP PROTEINS TRANSLOCATION PROTEIN L"/>
    <property type="match status" value="1"/>
</dbReference>
<dbReference type="PANTHER" id="PTHR34982:SF1">
    <property type="entry name" value="FLAGELLAR ASSEMBLY PROTEIN FLIH"/>
    <property type="match status" value="1"/>
</dbReference>
<evidence type="ECO:0000256" key="5">
    <source>
        <dbReference type="ARBA" id="ARBA00022795"/>
    </source>
</evidence>
<keyword evidence="11" id="KW-0966">Cell projection</keyword>
<dbReference type="InterPro" id="IPR018035">
    <property type="entry name" value="Flagellar_FliH/T3SS_HrpE"/>
</dbReference>
<reference evidence="12" key="3">
    <citation type="journal article" date="2004" name="DNA Res.">
        <title>Complete genome sequence of Yersinia pestis strain 91001, an isolate avirulent to humans.</title>
        <authorList>
            <person name="Song Y."/>
            <person name="Tong Z."/>
            <person name="Wang J."/>
            <person name="Wang L."/>
            <person name="Guo Z."/>
            <person name="Han Y."/>
            <person name="Zhang J."/>
            <person name="Pei D."/>
            <person name="Zhou D."/>
            <person name="Qin H."/>
            <person name="Pang X."/>
            <person name="Han Y."/>
            <person name="Zhai J."/>
            <person name="Li M."/>
            <person name="Cui B."/>
            <person name="Qi Z."/>
            <person name="Jin L."/>
            <person name="Dai R."/>
            <person name="Chen F."/>
            <person name="Li S."/>
            <person name="Ye C."/>
            <person name="Du Z."/>
            <person name="Lin W."/>
            <person name="Wang J."/>
            <person name="Yu J."/>
            <person name="Yang H."/>
            <person name="Wang J."/>
            <person name="Huang P."/>
            <person name="Yang R."/>
        </authorList>
    </citation>
    <scope>NUCLEOTIDE SEQUENCE [LARGE SCALE GENOMIC DNA]</scope>
    <source>
        <strain evidence="12">91001 / Biovar Mediaevalis</strain>
    </source>
</reference>
<dbReference type="GO" id="GO:0044781">
    <property type="term" value="P:bacterial-type flagellum organization"/>
    <property type="evidence" value="ECO:0007669"/>
    <property type="project" value="UniProtKB-KW"/>
</dbReference>
<dbReference type="EnsemblBacteria" id="AAS63203">
    <property type="protein sequence ID" value="AAS63203"/>
    <property type="gene ID" value="YP_3028"/>
</dbReference>
<dbReference type="EMBL" id="AE017042">
    <property type="protein sequence ID" value="AAS63203.1"/>
    <property type="molecule type" value="Genomic_DNA"/>
</dbReference>
<evidence type="ECO:0000256" key="2">
    <source>
        <dbReference type="ARBA" id="ARBA00006602"/>
    </source>
</evidence>
<dbReference type="Proteomes" id="UP000001019">
    <property type="component" value="Chromosome"/>
</dbReference>
<dbReference type="GO" id="GO:0015031">
    <property type="term" value="P:protein transport"/>
    <property type="evidence" value="ECO:0007669"/>
    <property type="project" value="UniProtKB-KW"/>
</dbReference>
<keyword evidence="5" id="KW-1005">Bacterial flagellum biogenesis</keyword>
<keyword evidence="11" id="KW-0282">Flagellum</keyword>
<dbReference type="AlphaFoldDB" id="Q8CKH8"/>
<comment type="similarity">
    <text evidence="2">Belongs to the FliH family.</text>
</comment>